<dbReference type="EMBL" id="JBFALK010000010">
    <property type="protein sequence ID" value="MEV0970823.1"/>
    <property type="molecule type" value="Genomic_DNA"/>
</dbReference>
<gene>
    <name evidence="4" type="ORF">AB0I59_19495</name>
</gene>
<feature type="signal peptide" evidence="2">
    <location>
        <begin position="1"/>
        <end position="28"/>
    </location>
</feature>
<proteinExistence type="predicted"/>
<dbReference type="Gene3D" id="3.10.105.10">
    <property type="entry name" value="Dipeptide-binding Protein, Domain 3"/>
    <property type="match status" value="1"/>
</dbReference>
<evidence type="ECO:0000313" key="5">
    <source>
        <dbReference type="Proteomes" id="UP001551675"/>
    </source>
</evidence>
<feature type="chain" id="PRO_5046711246" evidence="2">
    <location>
        <begin position="29"/>
        <end position="511"/>
    </location>
</feature>
<dbReference type="Pfam" id="PF00496">
    <property type="entry name" value="SBP_bac_5"/>
    <property type="match status" value="1"/>
</dbReference>
<dbReference type="InterPro" id="IPR039424">
    <property type="entry name" value="SBP_5"/>
</dbReference>
<accession>A0ABV3GGT8</accession>
<dbReference type="InterPro" id="IPR030678">
    <property type="entry name" value="Peptide/Ni-bd"/>
</dbReference>
<evidence type="ECO:0000313" key="4">
    <source>
        <dbReference type="EMBL" id="MEV0970823.1"/>
    </source>
</evidence>
<protein>
    <submittedName>
        <fullName evidence="4">ABC transporter substrate-binding protein</fullName>
    </submittedName>
</protein>
<feature type="domain" description="Solute-binding protein family 5" evidence="3">
    <location>
        <begin position="79"/>
        <end position="419"/>
    </location>
</feature>
<dbReference type="InterPro" id="IPR000914">
    <property type="entry name" value="SBP_5_dom"/>
</dbReference>
<name>A0ABV3GGT8_MICGL</name>
<keyword evidence="5" id="KW-1185">Reference proteome</keyword>
<reference evidence="4 5" key="1">
    <citation type="submission" date="2024-06" db="EMBL/GenBank/DDBJ databases">
        <title>The Natural Products Discovery Center: Release of the First 8490 Sequenced Strains for Exploring Actinobacteria Biosynthetic Diversity.</title>
        <authorList>
            <person name="Kalkreuter E."/>
            <person name="Kautsar S.A."/>
            <person name="Yang D."/>
            <person name="Bader C.D."/>
            <person name="Teijaro C.N."/>
            <person name="Fluegel L."/>
            <person name="Davis C.M."/>
            <person name="Simpson J.R."/>
            <person name="Lauterbach L."/>
            <person name="Steele A.D."/>
            <person name="Gui C."/>
            <person name="Meng S."/>
            <person name="Li G."/>
            <person name="Viehrig K."/>
            <person name="Ye F."/>
            <person name="Su P."/>
            <person name="Kiefer A.F."/>
            <person name="Nichols A."/>
            <person name="Cepeda A.J."/>
            <person name="Yan W."/>
            <person name="Fan B."/>
            <person name="Jiang Y."/>
            <person name="Adhikari A."/>
            <person name="Zheng C.-J."/>
            <person name="Schuster L."/>
            <person name="Cowan T.M."/>
            <person name="Smanski M.J."/>
            <person name="Chevrette M.G."/>
            <person name="De Carvalho L.P.S."/>
            <person name="Shen B."/>
        </authorList>
    </citation>
    <scope>NUCLEOTIDE SEQUENCE [LARGE SCALE GENOMIC DNA]</scope>
    <source>
        <strain evidence="4 5">NPDC050100</strain>
    </source>
</reference>
<dbReference type="PROSITE" id="PS51318">
    <property type="entry name" value="TAT"/>
    <property type="match status" value="1"/>
</dbReference>
<evidence type="ECO:0000256" key="2">
    <source>
        <dbReference type="SAM" id="SignalP"/>
    </source>
</evidence>
<dbReference type="PANTHER" id="PTHR30290">
    <property type="entry name" value="PERIPLASMIC BINDING COMPONENT OF ABC TRANSPORTER"/>
    <property type="match status" value="1"/>
</dbReference>
<dbReference type="SUPFAM" id="SSF53850">
    <property type="entry name" value="Periplasmic binding protein-like II"/>
    <property type="match status" value="1"/>
</dbReference>
<dbReference type="RefSeq" id="WP_358134523.1">
    <property type="nucleotide sequence ID" value="NZ_JBFALK010000010.1"/>
</dbReference>
<evidence type="ECO:0000259" key="3">
    <source>
        <dbReference type="Pfam" id="PF00496"/>
    </source>
</evidence>
<dbReference type="PIRSF" id="PIRSF002741">
    <property type="entry name" value="MppA"/>
    <property type="match status" value="1"/>
</dbReference>
<keyword evidence="1 2" id="KW-0732">Signal</keyword>
<dbReference type="CDD" id="cd00995">
    <property type="entry name" value="PBP2_NikA_DppA_OppA_like"/>
    <property type="match status" value="1"/>
</dbReference>
<evidence type="ECO:0000256" key="1">
    <source>
        <dbReference type="ARBA" id="ARBA00022729"/>
    </source>
</evidence>
<dbReference type="PANTHER" id="PTHR30290:SF38">
    <property type="entry name" value="D,D-DIPEPTIDE-BINDING PERIPLASMIC PROTEIN DDPA-RELATED"/>
    <property type="match status" value="1"/>
</dbReference>
<dbReference type="Gene3D" id="3.40.190.10">
    <property type="entry name" value="Periplasmic binding protein-like II"/>
    <property type="match status" value="1"/>
</dbReference>
<organism evidence="4 5">
    <name type="scientific">Microtetraspora glauca</name>
    <dbReference type="NCBI Taxonomy" id="1996"/>
    <lineage>
        <taxon>Bacteria</taxon>
        <taxon>Bacillati</taxon>
        <taxon>Actinomycetota</taxon>
        <taxon>Actinomycetes</taxon>
        <taxon>Streptosporangiales</taxon>
        <taxon>Streptosporangiaceae</taxon>
        <taxon>Microtetraspora</taxon>
    </lineage>
</organism>
<sequence length="511" mass="55282">MTIPPSWSRRRFLGLVPAVSLLAACSTASPTGGGRTLRIGVAAGPSNLNPLDSGSEVTRWIAEPVMETLYDYDERVRSVPLLAAAEPAVSADGLTWTIPLKRGVTFHNGDAFTAEHVVASLDHVAAFASGSEWVVYFLGYYSGARAVDPNTVEIRLKRPYGLLRSHLTNLPITHRAFVDRKDTMMGTGPYRLERVSAGLGYSMTAHRGYHGPSPAYARLEFQIIPDGSTRAVNLRAGSVDIATELPVAALPLLAGQQAVTVHRVDAPIDILTYVKAGDPPFDDPNFRRAVAYAVDRQGVNDKVFGGAAVLGQGPIGPAERGYDPDLRVFPARPDTARARELLRGVTAPSFTLTISAGQVMEDIAQILVQSWARAGITVKLEVLQGGPWAQRWISGAYQMIMNRFSSGFTSGDANYLTLSPAQSTSVLACGYENPSVDTALERVWAIDDQDERDRLLREVNATLTEDAVMFPPVYPKMIVAQRASVSPMDPARMKISRLGTPRLRPEGNAGE</sequence>
<dbReference type="InterPro" id="IPR006311">
    <property type="entry name" value="TAT_signal"/>
</dbReference>
<comment type="caution">
    <text evidence="4">The sequence shown here is derived from an EMBL/GenBank/DDBJ whole genome shotgun (WGS) entry which is preliminary data.</text>
</comment>
<dbReference type="Proteomes" id="UP001551675">
    <property type="component" value="Unassembled WGS sequence"/>
</dbReference>